<evidence type="ECO:0000256" key="1">
    <source>
        <dbReference type="ARBA" id="ARBA00007381"/>
    </source>
</evidence>
<sequence length="529" mass="60733">MGMEGILKRKISIFRGYQDRWFVLTEDGLMRQHDNKPSNASQKAKWEMNIMLADIDKKKDGLRFNITSNNGQSIKLKAQSDDERDTWIECFKKCNSLKEEDNEEVFTGDSNQEASYDELEPNEGTRKRMESDADILEKFKEMTISKKKKDYSMVAAIDFGSAYSGCAFSTKNSFMKNPLDICTRGLDQKGNASSKVPTVLLLNPDRKCVAFGHQAEDQYTALLEKTPDEAHKWYYFSRFKMQLYNNMKLKKSMTIKDITGKNEMKAVDVFAFCIEYIWNTVFRRVKEQITNLNEENIHWVLTVPAIWNEDARQFMLEAAKKAGIDEESLTLVLEPEAAAFCCKNDEIQRRASSYRPVERLGSFDTGAKFLVVDLGGGTVDITSNEILESGQLKEIHSASGGPWGGNTINTRIWKLLRGIFGDKVVTKFIAEHRDDYLELARKVELIKRTVTSEGKMTLEIERSLIIEAKNSNPDTIAEEYKDKVKLIKNKLIFSTDVVLQIFKDGIDKIIVMCKIYWMNLKQKEFQLSF</sequence>
<dbReference type="CDD" id="cd10229">
    <property type="entry name" value="ASKHA_NBD_HSP70_HSPA12"/>
    <property type="match status" value="1"/>
</dbReference>
<dbReference type="GO" id="GO:0005524">
    <property type="term" value="F:ATP binding"/>
    <property type="evidence" value="ECO:0007669"/>
    <property type="project" value="UniProtKB-KW"/>
</dbReference>
<dbReference type="PANTHER" id="PTHR14187">
    <property type="entry name" value="ALPHA KINASE/ELONGATION FACTOR 2 KINASE"/>
    <property type="match status" value="1"/>
</dbReference>
<organism evidence="6 7">
    <name type="scientific">Mytilus galloprovincialis</name>
    <name type="common">Mediterranean mussel</name>
    <dbReference type="NCBI Taxonomy" id="29158"/>
    <lineage>
        <taxon>Eukaryota</taxon>
        <taxon>Metazoa</taxon>
        <taxon>Spiralia</taxon>
        <taxon>Lophotrochozoa</taxon>
        <taxon>Mollusca</taxon>
        <taxon>Bivalvia</taxon>
        <taxon>Autobranchia</taxon>
        <taxon>Pteriomorphia</taxon>
        <taxon>Mytilida</taxon>
        <taxon>Mytiloidea</taxon>
        <taxon>Mytilidae</taxon>
        <taxon>Mytilinae</taxon>
        <taxon>Mytilus</taxon>
    </lineage>
</organism>
<dbReference type="GO" id="GO:0140662">
    <property type="term" value="F:ATP-dependent protein folding chaperone"/>
    <property type="evidence" value="ECO:0007669"/>
    <property type="project" value="InterPro"/>
</dbReference>
<evidence type="ECO:0000313" key="6">
    <source>
        <dbReference type="EMBL" id="VDI65162.1"/>
    </source>
</evidence>
<dbReference type="InterPro" id="IPR001849">
    <property type="entry name" value="PH_domain"/>
</dbReference>
<dbReference type="Pfam" id="PF00012">
    <property type="entry name" value="HSP70"/>
    <property type="match status" value="1"/>
</dbReference>
<dbReference type="Proteomes" id="UP000596742">
    <property type="component" value="Unassembled WGS sequence"/>
</dbReference>
<dbReference type="InterPro" id="IPR013126">
    <property type="entry name" value="Hsp_70_fam"/>
</dbReference>
<evidence type="ECO:0000259" key="5">
    <source>
        <dbReference type="PROSITE" id="PS50003"/>
    </source>
</evidence>
<comment type="similarity">
    <text evidence="1">Belongs to the heat shock protein 70 family.</text>
</comment>
<protein>
    <recommendedName>
        <fullName evidence="5">PH domain-containing protein</fullName>
    </recommendedName>
</protein>
<dbReference type="SUPFAM" id="SSF50729">
    <property type="entry name" value="PH domain-like"/>
    <property type="match status" value="1"/>
</dbReference>
<feature type="domain" description="PH" evidence="5">
    <location>
        <begin position="1"/>
        <end position="96"/>
    </location>
</feature>
<dbReference type="SMART" id="SM00233">
    <property type="entry name" value="PH"/>
    <property type="match status" value="1"/>
</dbReference>
<dbReference type="SUPFAM" id="SSF53067">
    <property type="entry name" value="Actin-like ATPase domain"/>
    <property type="match status" value="2"/>
</dbReference>
<name>A0A8B6GKQ5_MYTGA</name>
<dbReference type="InterPro" id="IPR011993">
    <property type="entry name" value="PH-like_dom_sf"/>
</dbReference>
<evidence type="ECO:0000256" key="3">
    <source>
        <dbReference type="ARBA" id="ARBA00022840"/>
    </source>
</evidence>
<dbReference type="EMBL" id="UYJE01008587">
    <property type="protein sequence ID" value="VDI65162.1"/>
    <property type="molecule type" value="Genomic_DNA"/>
</dbReference>
<dbReference type="PANTHER" id="PTHR14187:SF5">
    <property type="entry name" value="HEAT SHOCK 70 KDA PROTEIN 12A"/>
    <property type="match status" value="1"/>
</dbReference>
<dbReference type="PROSITE" id="PS50003">
    <property type="entry name" value="PH_DOMAIN"/>
    <property type="match status" value="1"/>
</dbReference>
<reference evidence="6" key="1">
    <citation type="submission" date="2018-11" db="EMBL/GenBank/DDBJ databases">
        <authorList>
            <person name="Alioto T."/>
            <person name="Alioto T."/>
        </authorList>
    </citation>
    <scope>NUCLEOTIDE SEQUENCE</scope>
</reference>
<dbReference type="Gene3D" id="3.30.420.40">
    <property type="match status" value="1"/>
</dbReference>
<dbReference type="Gene3D" id="2.30.29.30">
    <property type="entry name" value="Pleckstrin-homology domain (PH domain)/Phosphotyrosine-binding domain (PTB)"/>
    <property type="match status" value="1"/>
</dbReference>
<keyword evidence="3" id="KW-0067">ATP-binding</keyword>
<comment type="caution">
    <text evidence="6">The sequence shown here is derived from an EMBL/GenBank/DDBJ whole genome shotgun (WGS) entry which is preliminary data.</text>
</comment>
<proteinExistence type="inferred from homology"/>
<keyword evidence="2" id="KW-0547">Nucleotide-binding</keyword>
<evidence type="ECO:0000313" key="7">
    <source>
        <dbReference type="Proteomes" id="UP000596742"/>
    </source>
</evidence>
<accession>A0A8B6GKQ5</accession>
<dbReference type="Pfam" id="PF00169">
    <property type="entry name" value="PH"/>
    <property type="match status" value="1"/>
</dbReference>
<dbReference type="InterPro" id="IPR043129">
    <property type="entry name" value="ATPase_NBD"/>
</dbReference>
<feature type="region of interest" description="Disordered" evidence="4">
    <location>
        <begin position="102"/>
        <end position="129"/>
    </location>
</feature>
<evidence type="ECO:0000256" key="2">
    <source>
        <dbReference type="ARBA" id="ARBA00022741"/>
    </source>
</evidence>
<keyword evidence="7" id="KW-1185">Reference proteome</keyword>
<gene>
    <name evidence="6" type="ORF">MGAL_10B039751</name>
</gene>
<dbReference type="AlphaFoldDB" id="A0A8B6GKQ5"/>
<dbReference type="OrthoDB" id="2963168at2759"/>
<evidence type="ECO:0000256" key="4">
    <source>
        <dbReference type="SAM" id="MobiDB-lite"/>
    </source>
</evidence>